<dbReference type="Proteomes" id="UP000051260">
    <property type="component" value="Unassembled WGS sequence"/>
</dbReference>
<evidence type="ECO:0000313" key="2">
    <source>
        <dbReference type="Proteomes" id="UP000051260"/>
    </source>
</evidence>
<sequence length="112" mass="13507">MWAKTPSGQHDPGTARCGFHLAMQSKQWFAFIYPNRDNTPKAFEPCKGDDEWLCRKRQKLIIQGLQHLFRLIIQKSQCQMQVFRWQRATNWYRALQRLKSRLHLLVEWYGNK</sequence>
<keyword evidence="2" id="KW-1185">Reference proteome</keyword>
<proteinExistence type="predicted"/>
<name>A0A0P1ISC7_9RHOB</name>
<dbReference type="AlphaFoldDB" id="A0A0P1ISC7"/>
<organism evidence="1 2">
    <name type="scientific">Ruegeria denitrificans</name>
    <dbReference type="NCBI Taxonomy" id="1715692"/>
    <lineage>
        <taxon>Bacteria</taxon>
        <taxon>Pseudomonadati</taxon>
        <taxon>Pseudomonadota</taxon>
        <taxon>Alphaproteobacteria</taxon>
        <taxon>Rhodobacterales</taxon>
        <taxon>Roseobacteraceae</taxon>
        <taxon>Ruegeria</taxon>
    </lineage>
</organism>
<dbReference type="EMBL" id="CYUD01000018">
    <property type="protein sequence ID" value="CUK17781.1"/>
    <property type="molecule type" value="Genomic_DNA"/>
</dbReference>
<evidence type="ECO:0000313" key="1">
    <source>
        <dbReference type="EMBL" id="CUK17781.1"/>
    </source>
</evidence>
<protein>
    <submittedName>
        <fullName evidence="1">Uncharacterized protein</fullName>
    </submittedName>
</protein>
<accession>A0A0P1ISC7</accession>
<reference evidence="2" key="1">
    <citation type="submission" date="2015-09" db="EMBL/GenBank/DDBJ databases">
        <authorList>
            <person name="Rodrigo-Torres L."/>
            <person name="Arahal D.R."/>
        </authorList>
    </citation>
    <scope>NUCLEOTIDE SEQUENCE [LARGE SCALE GENOMIC DNA]</scope>
    <source>
        <strain evidence="2">CECT 5091</strain>
    </source>
</reference>
<gene>
    <name evidence="1" type="ORF">RUE5091_04158</name>
</gene>